<comment type="catalytic activity">
    <reaction evidence="13 15">
        <text>L-threonyl-[protein] + ATP = O-phospho-L-threonyl-[protein] + ADP + H(+)</text>
        <dbReference type="Rhea" id="RHEA:46608"/>
        <dbReference type="Rhea" id="RHEA-COMP:11060"/>
        <dbReference type="Rhea" id="RHEA-COMP:11605"/>
        <dbReference type="ChEBI" id="CHEBI:15378"/>
        <dbReference type="ChEBI" id="CHEBI:30013"/>
        <dbReference type="ChEBI" id="CHEBI:30616"/>
        <dbReference type="ChEBI" id="CHEBI:61977"/>
        <dbReference type="ChEBI" id="CHEBI:456216"/>
        <dbReference type="EC" id="2.7.11.1"/>
    </reaction>
</comment>
<evidence type="ECO:0000256" key="16">
    <source>
        <dbReference type="SAM" id="Phobius"/>
    </source>
</evidence>
<evidence type="ECO:0000259" key="19">
    <source>
        <dbReference type="SMART" id="SM00473"/>
    </source>
</evidence>
<evidence type="ECO:0000259" key="17">
    <source>
        <dbReference type="SMART" id="SM00108"/>
    </source>
</evidence>
<dbReference type="SMART" id="SM00108">
    <property type="entry name" value="B_lectin"/>
    <property type="match status" value="1"/>
</dbReference>
<dbReference type="InterPro" id="IPR000858">
    <property type="entry name" value="S_locus_glycoprot_dom"/>
</dbReference>
<evidence type="ECO:0000256" key="15">
    <source>
        <dbReference type="PIRNR" id="PIRNR000641"/>
    </source>
</evidence>
<dbReference type="CDD" id="cd01098">
    <property type="entry name" value="PAN_AP_plant"/>
    <property type="match status" value="1"/>
</dbReference>
<evidence type="ECO:0000256" key="10">
    <source>
        <dbReference type="ARBA" id="ARBA00023157"/>
    </source>
</evidence>
<keyword evidence="8 15" id="KW-0418">Kinase</keyword>
<keyword evidence="9 15" id="KW-0067">ATP-binding</keyword>
<evidence type="ECO:0000256" key="7">
    <source>
        <dbReference type="ARBA" id="ARBA00022741"/>
    </source>
</evidence>
<sequence length="817" mass="92678">MARRTRTYNNVVVLLYSNLLIFFVPIVISLRSLTPDKSINYNDYLVSETGNFEAGFTNIENSQNIYFCIWYKNLNPRTIVWVANRDTPLQNSTGVFNFKLKLTDTGNPAIVDGSENTIWFSNASTVVENPFLLLLDTGNIIVRNGSLKDVWWQSFDYPGDTLLPGMILRTDRISGAHNSLISWKNTGDPARGEFSYHIDSNGFPQLFISKGSVLVYRLGPWNGFFFTGIPWETLYSYFNFSFEITEKQVAFKYEPLNDTIVSRYLITPTGFVQRYIWLYQTETWQLFLAGPGDQCENYNICGANSDCNVGNQEVCKCLVGFAPKSFNDTDGCVRKVKLDCDDRDGFVKYTKMKLPDTSWSWFDEKMNLVECEKQCLKNCSCIAYASLNIKNGGSGCIIWFNNIIDMRTEISVGQEIYIRVAASELGSPTSKTKKKMITGILVGIGVFFLSIMTVGYVIFLKRKKLQISARNTTINHEDNMDHEKGSIDISTFDFSTIANATDNFSPIKKLGEGGYGPVYKGVLANGREIAVKRLSIKSVQGPREFQNEVILIANLQHRNLVKLIGCCIHNDERILIYEYMPNRSLDNFIFDRTKSQVLDWNTRFHIISGIARGLLYLHQDSRVRIIHRDLKTSNILLDNDMNPKISDFGLARAFGGDHDEANTVRVVGTHGYMPPEYAVYGSFSVKSDVFSFGVIVLEIISGRKSREFFNPEHNLNLIGHAWRLWSEDKQLELIDESLKGSVIMDEALKCIHIGLLSVQDRADDRPEMSSVVLMMNGERALPNPRQPGFYPHEVVSYSSKQELSSTNEISISLLHPR</sequence>
<name>A0AAV1AE35_VICFA</name>
<dbReference type="GO" id="GO:0005886">
    <property type="term" value="C:plasma membrane"/>
    <property type="evidence" value="ECO:0007669"/>
    <property type="project" value="UniProtKB-SubCell"/>
</dbReference>
<gene>
    <name evidence="20" type="ORF">VFH_IV091680</name>
</gene>
<keyword evidence="10" id="KW-1015">Disulfide bond</keyword>
<comment type="subcellular location">
    <subcellularLocation>
        <location evidence="1">Cell membrane</location>
        <topology evidence="1">Single-pass type I membrane protein</topology>
    </subcellularLocation>
</comment>
<dbReference type="Pfam" id="PF00069">
    <property type="entry name" value="Pkinase"/>
    <property type="match status" value="1"/>
</dbReference>
<dbReference type="GO" id="GO:0005524">
    <property type="term" value="F:ATP binding"/>
    <property type="evidence" value="ECO:0007669"/>
    <property type="project" value="UniProtKB-KW"/>
</dbReference>
<dbReference type="Pfam" id="PF00954">
    <property type="entry name" value="S_locus_glycop"/>
    <property type="match status" value="1"/>
</dbReference>
<keyword evidence="16" id="KW-0812">Transmembrane</keyword>
<evidence type="ECO:0000256" key="11">
    <source>
        <dbReference type="ARBA" id="ARBA00023170"/>
    </source>
</evidence>
<dbReference type="PIRSF" id="PIRSF000641">
    <property type="entry name" value="SRK"/>
    <property type="match status" value="1"/>
</dbReference>
<evidence type="ECO:0000256" key="2">
    <source>
        <dbReference type="ARBA" id="ARBA00022475"/>
    </source>
</evidence>
<dbReference type="FunFam" id="1.10.510.10:FF:000060">
    <property type="entry name" value="G-type lectin S-receptor-like serine/threonine-protein kinase"/>
    <property type="match status" value="1"/>
</dbReference>
<dbReference type="InterPro" id="IPR011009">
    <property type="entry name" value="Kinase-like_dom_sf"/>
</dbReference>
<feature type="transmembrane region" description="Helical" evidence="16">
    <location>
        <begin position="12"/>
        <end position="30"/>
    </location>
</feature>
<keyword evidence="6" id="KW-0732">Signal</keyword>
<dbReference type="AlphaFoldDB" id="A0AAV1AE35"/>
<feature type="domain" description="Apple" evidence="19">
    <location>
        <begin position="341"/>
        <end position="420"/>
    </location>
</feature>
<keyword evidence="21" id="KW-1185">Reference proteome</keyword>
<dbReference type="InterPro" id="IPR003609">
    <property type="entry name" value="Pan_app"/>
</dbReference>
<dbReference type="Pfam" id="PF08276">
    <property type="entry name" value="PAN_2"/>
    <property type="match status" value="1"/>
</dbReference>
<keyword evidence="2" id="KW-1003">Cell membrane</keyword>
<dbReference type="Proteomes" id="UP001157006">
    <property type="component" value="Chromosome 4"/>
</dbReference>
<comment type="catalytic activity">
    <reaction evidence="14 15">
        <text>L-seryl-[protein] + ATP = O-phospho-L-seryl-[protein] + ADP + H(+)</text>
        <dbReference type="Rhea" id="RHEA:17989"/>
        <dbReference type="Rhea" id="RHEA-COMP:9863"/>
        <dbReference type="Rhea" id="RHEA-COMP:11604"/>
        <dbReference type="ChEBI" id="CHEBI:15378"/>
        <dbReference type="ChEBI" id="CHEBI:29999"/>
        <dbReference type="ChEBI" id="CHEBI:30616"/>
        <dbReference type="ChEBI" id="CHEBI:83421"/>
        <dbReference type="ChEBI" id="CHEBI:456216"/>
        <dbReference type="EC" id="2.7.11.1"/>
    </reaction>
</comment>
<dbReference type="SMART" id="SM00220">
    <property type="entry name" value="S_TKc"/>
    <property type="match status" value="1"/>
</dbReference>
<keyword evidence="5 15" id="KW-0808">Transferase</keyword>
<keyword evidence="12" id="KW-0325">Glycoprotein</keyword>
<dbReference type="PROSITE" id="PS00108">
    <property type="entry name" value="PROTEIN_KINASE_ST"/>
    <property type="match status" value="1"/>
</dbReference>
<evidence type="ECO:0000256" key="9">
    <source>
        <dbReference type="ARBA" id="ARBA00022840"/>
    </source>
</evidence>
<feature type="domain" description="Bulb-type lectin" evidence="17">
    <location>
        <begin position="36"/>
        <end position="158"/>
    </location>
</feature>
<keyword evidence="4" id="KW-0597">Phosphoprotein</keyword>
<dbReference type="EC" id="2.7.11.1" evidence="15"/>
<feature type="domain" description="Protein kinase" evidence="18">
    <location>
        <begin position="504"/>
        <end position="773"/>
    </location>
</feature>
<keyword evidence="16" id="KW-0472">Membrane</keyword>
<dbReference type="InterPro" id="IPR036426">
    <property type="entry name" value="Bulb-type_lectin_dom_sf"/>
</dbReference>
<dbReference type="InterPro" id="IPR024171">
    <property type="entry name" value="SRK-like_kinase"/>
</dbReference>
<keyword evidence="3 15" id="KW-0723">Serine/threonine-protein kinase</keyword>
<dbReference type="GO" id="GO:0004674">
    <property type="term" value="F:protein serine/threonine kinase activity"/>
    <property type="evidence" value="ECO:0007669"/>
    <property type="project" value="UniProtKB-KW"/>
</dbReference>
<organism evidence="20 21">
    <name type="scientific">Vicia faba</name>
    <name type="common">Broad bean</name>
    <name type="synonym">Faba vulgaris</name>
    <dbReference type="NCBI Taxonomy" id="3906"/>
    <lineage>
        <taxon>Eukaryota</taxon>
        <taxon>Viridiplantae</taxon>
        <taxon>Streptophyta</taxon>
        <taxon>Embryophyta</taxon>
        <taxon>Tracheophyta</taxon>
        <taxon>Spermatophyta</taxon>
        <taxon>Magnoliopsida</taxon>
        <taxon>eudicotyledons</taxon>
        <taxon>Gunneridae</taxon>
        <taxon>Pentapetalae</taxon>
        <taxon>rosids</taxon>
        <taxon>fabids</taxon>
        <taxon>Fabales</taxon>
        <taxon>Fabaceae</taxon>
        <taxon>Papilionoideae</taxon>
        <taxon>50 kb inversion clade</taxon>
        <taxon>NPAAA clade</taxon>
        <taxon>Hologalegina</taxon>
        <taxon>IRL clade</taxon>
        <taxon>Fabeae</taxon>
        <taxon>Vicia</taxon>
    </lineage>
</organism>
<evidence type="ECO:0000256" key="12">
    <source>
        <dbReference type="ARBA" id="ARBA00023180"/>
    </source>
</evidence>
<keyword evidence="7 15" id="KW-0547">Nucleotide-binding</keyword>
<dbReference type="Gene3D" id="2.90.10.10">
    <property type="entry name" value="Bulb-type lectin domain"/>
    <property type="match status" value="1"/>
</dbReference>
<evidence type="ECO:0000256" key="3">
    <source>
        <dbReference type="ARBA" id="ARBA00022527"/>
    </source>
</evidence>
<dbReference type="Gene3D" id="3.30.200.20">
    <property type="entry name" value="Phosphorylase Kinase, domain 1"/>
    <property type="match status" value="1"/>
</dbReference>
<proteinExistence type="inferred from homology"/>
<protein>
    <recommendedName>
        <fullName evidence="15">Receptor-like serine/threonine-protein kinase</fullName>
        <ecNumber evidence="15">2.7.11.1</ecNumber>
    </recommendedName>
</protein>
<dbReference type="CDD" id="cd00028">
    <property type="entry name" value="B_lectin"/>
    <property type="match status" value="1"/>
</dbReference>
<evidence type="ECO:0000256" key="1">
    <source>
        <dbReference type="ARBA" id="ARBA00004251"/>
    </source>
</evidence>
<dbReference type="Pfam" id="PF01453">
    <property type="entry name" value="B_lectin"/>
    <property type="match status" value="1"/>
</dbReference>
<accession>A0AAV1AE35</accession>
<dbReference type="Gene3D" id="3.50.4.10">
    <property type="entry name" value="Hepatocyte Growth Factor"/>
    <property type="match status" value="1"/>
</dbReference>
<evidence type="ECO:0000259" key="18">
    <source>
        <dbReference type="SMART" id="SM00220"/>
    </source>
</evidence>
<evidence type="ECO:0000256" key="13">
    <source>
        <dbReference type="ARBA" id="ARBA00047899"/>
    </source>
</evidence>
<dbReference type="EMBL" id="OX451739">
    <property type="protein sequence ID" value="CAI8608546.1"/>
    <property type="molecule type" value="Genomic_DNA"/>
</dbReference>
<keyword evidence="11" id="KW-0675">Receptor</keyword>
<evidence type="ECO:0000313" key="20">
    <source>
        <dbReference type="EMBL" id="CAI8608546.1"/>
    </source>
</evidence>
<dbReference type="PANTHER" id="PTHR27002:SF1069">
    <property type="entry name" value="NON-SPECIFIC SERINE_THREONINE PROTEIN KINASE"/>
    <property type="match status" value="1"/>
</dbReference>
<comment type="similarity">
    <text evidence="15">Belongs to the protein kinase superfamily. Ser/Thr protein kinase family.</text>
</comment>
<evidence type="ECO:0000256" key="6">
    <source>
        <dbReference type="ARBA" id="ARBA00022729"/>
    </source>
</evidence>
<evidence type="ECO:0000313" key="21">
    <source>
        <dbReference type="Proteomes" id="UP001157006"/>
    </source>
</evidence>
<evidence type="ECO:0000256" key="5">
    <source>
        <dbReference type="ARBA" id="ARBA00022679"/>
    </source>
</evidence>
<keyword evidence="16" id="KW-1133">Transmembrane helix</keyword>
<dbReference type="GO" id="GO:0048544">
    <property type="term" value="P:recognition of pollen"/>
    <property type="evidence" value="ECO:0007669"/>
    <property type="project" value="InterPro"/>
</dbReference>
<dbReference type="InterPro" id="IPR001480">
    <property type="entry name" value="Bulb-type_lectin_dom"/>
</dbReference>
<dbReference type="Gene3D" id="1.10.510.10">
    <property type="entry name" value="Transferase(Phosphotransferase) domain 1"/>
    <property type="match status" value="1"/>
</dbReference>
<dbReference type="FunFam" id="3.50.4.10:FF:000002">
    <property type="entry name" value="G-type lectin S-receptor-like serine/threonine-protein kinase"/>
    <property type="match status" value="1"/>
</dbReference>
<dbReference type="SUPFAM" id="SSF56112">
    <property type="entry name" value="Protein kinase-like (PK-like)"/>
    <property type="match status" value="1"/>
</dbReference>
<dbReference type="CDD" id="cd14066">
    <property type="entry name" value="STKc_IRAK"/>
    <property type="match status" value="1"/>
</dbReference>
<evidence type="ECO:0000256" key="14">
    <source>
        <dbReference type="ARBA" id="ARBA00048679"/>
    </source>
</evidence>
<dbReference type="InterPro" id="IPR008271">
    <property type="entry name" value="Ser/Thr_kinase_AS"/>
</dbReference>
<evidence type="ECO:0000256" key="8">
    <source>
        <dbReference type="ARBA" id="ARBA00022777"/>
    </source>
</evidence>
<reference evidence="20 21" key="1">
    <citation type="submission" date="2023-01" db="EMBL/GenBank/DDBJ databases">
        <authorList>
            <person name="Kreplak J."/>
        </authorList>
    </citation>
    <scope>NUCLEOTIDE SEQUENCE [LARGE SCALE GENOMIC DNA]</scope>
</reference>
<dbReference type="SUPFAM" id="SSF51110">
    <property type="entry name" value="alpha-D-mannose-specific plant lectins"/>
    <property type="match status" value="1"/>
</dbReference>
<dbReference type="SMART" id="SM00473">
    <property type="entry name" value="PAN_AP"/>
    <property type="match status" value="1"/>
</dbReference>
<dbReference type="InterPro" id="IPR000719">
    <property type="entry name" value="Prot_kinase_dom"/>
</dbReference>
<dbReference type="PANTHER" id="PTHR27002">
    <property type="entry name" value="RECEPTOR-LIKE SERINE/THREONINE-PROTEIN KINASE SD1-8"/>
    <property type="match status" value="1"/>
</dbReference>
<evidence type="ECO:0000256" key="4">
    <source>
        <dbReference type="ARBA" id="ARBA00022553"/>
    </source>
</evidence>
<feature type="transmembrane region" description="Helical" evidence="16">
    <location>
        <begin position="436"/>
        <end position="460"/>
    </location>
</feature>
<dbReference type="FunFam" id="3.30.200.20:FF:000195">
    <property type="entry name" value="G-type lectin S-receptor-like serine/threonine-protein kinase"/>
    <property type="match status" value="1"/>
</dbReference>